<dbReference type="PANTHER" id="PTHR43737">
    <property type="entry name" value="BLL7424 PROTEIN"/>
    <property type="match status" value="1"/>
</dbReference>
<proteinExistence type="predicted"/>
<dbReference type="SUPFAM" id="SSF53649">
    <property type="entry name" value="Alkaline phosphatase-like"/>
    <property type="match status" value="1"/>
</dbReference>
<dbReference type="PANTHER" id="PTHR43737:SF1">
    <property type="entry name" value="DUF1501 DOMAIN-CONTAINING PROTEIN"/>
    <property type="match status" value="1"/>
</dbReference>
<dbReference type="RefSeq" id="WP_149114469.1">
    <property type="nucleotide sequence ID" value="NZ_CP042425.1"/>
</dbReference>
<dbReference type="OrthoDB" id="127333at2"/>
<evidence type="ECO:0000313" key="2">
    <source>
        <dbReference type="Proteomes" id="UP000324974"/>
    </source>
</evidence>
<keyword evidence="2" id="KW-1185">Reference proteome</keyword>
<protein>
    <recommendedName>
        <fullName evidence="3">DUF1501 domain-containing protein</fullName>
    </recommendedName>
</protein>
<dbReference type="InterPro" id="IPR017850">
    <property type="entry name" value="Alkaline_phosphatase_core_sf"/>
</dbReference>
<dbReference type="Pfam" id="PF07394">
    <property type="entry name" value="DUF1501"/>
    <property type="match status" value="1"/>
</dbReference>
<dbReference type="KEGG" id="lrs:PX52LOC_07236"/>
<evidence type="ECO:0000313" key="1">
    <source>
        <dbReference type="EMBL" id="QEL20148.1"/>
    </source>
</evidence>
<organism evidence="1 2">
    <name type="scientific">Limnoglobus roseus</name>
    <dbReference type="NCBI Taxonomy" id="2598579"/>
    <lineage>
        <taxon>Bacteria</taxon>
        <taxon>Pseudomonadati</taxon>
        <taxon>Planctomycetota</taxon>
        <taxon>Planctomycetia</taxon>
        <taxon>Gemmatales</taxon>
        <taxon>Gemmataceae</taxon>
        <taxon>Limnoglobus</taxon>
    </lineage>
</organism>
<sequence length="447" mass="48956">MHLPHGIGINRRELLQVGYSGLLGLSLAGVSTAAPVRKPKSVLIVFLTGAASQFETFDPKPDAPAEIRGEFGSIPTKLAGVRFGEYLPKLAARADKFSLVRTFSHKDNNHTAATHHVITGTIQPGVRFDKPISREDWPCYAAGLAYTRPRSDGIPNGVHLPFFLSDGNLHWPGQHAGFLGPRHDPWQLNADPNKRDFQVDNLRMAAGLDVDELNNRQALLSAINQQQSRLAESAEVRKLTDTQDSAFRLLTSGKVAKAFDISQESDAKRDKYGRHMFGQSLLLSRRLLEVGVTVVQANMGRVQNWDQHSNIFDRLKKDLLPPLDQGVSALYDDLAETGQLDDTFVMVIGEFGRTPKLGFQDKAAKIGRDHWAPCFSGLFFGGGVRPGQVIGQSDAIGAYPSTTPFTPEDIGATVYHVLGVPPDAEVRDRVNRPVQLNRGAAISQLFG</sequence>
<dbReference type="Proteomes" id="UP000324974">
    <property type="component" value="Chromosome"/>
</dbReference>
<gene>
    <name evidence="1" type="ORF">PX52LOC_07236</name>
</gene>
<name>A0A5C1ATQ5_9BACT</name>
<dbReference type="EMBL" id="CP042425">
    <property type="protein sequence ID" value="QEL20148.1"/>
    <property type="molecule type" value="Genomic_DNA"/>
</dbReference>
<dbReference type="AlphaFoldDB" id="A0A5C1ATQ5"/>
<evidence type="ECO:0008006" key="3">
    <source>
        <dbReference type="Google" id="ProtNLM"/>
    </source>
</evidence>
<accession>A0A5C1ATQ5</accession>
<dbReference type="InterPro" id="IPR010869">
    <property type="entry name" value="DUF1501"/>
</dbReference>
<reference evidence="2" key="1">
    <citation type="submission" date="2019-08" db="EMBL/GenBank/DDBJ databases">
        <title>Limnoglobus roseus gen. nov., sp. nov., a novel freshwater planctomycete with a giant genome from the family Gemmataceae.</title>
        <authorList>
            <person name="Kulichevskaya I.S."/>
            <person name="Naumoff D.G."/>
            <person name="Miroshnikov K."/>
            <person name="Ivanova A."/>
            <person name="Philippov D.A."/>
            <person name="Hakobyan A."/>
            <person name="Rijpstra I.C."/>
            <person name="Sinninghe Damste J.S."/>
            <person name="Liesack W."/>
            <person name="Dedysh S.N."/>
        </authorList>
    </citation>
    <scope>NUCLEOTIDE SEQUENCE [LARGE SCALE GENOMIC DNA]</scope>
    <source>
        <strain evidence="2">PX52</strain>
    </source>
</reference>